<evidence type="ECO:0008006" key="3">
    <source>
        <dbReference type="Google" id="ProtNLM"/>
    </source>
</evidence>
<evidence type="ECO:0000313" key="1">
    <source>
        <dbReference type="EMBL" id="MED4130176.1"/>
    </source>
</evidence>
<keyword evidence="2" id="KW-1185">Reference proteome</keyword>
<dbReference type="EMBL" id="JAROAS010000055">
    <property type="protein sequence ID" value="MED4130176.1"/>
    <property type="molecule type" value="Genomic_DNA"/>
</dbReference>
<evidence type="ECO:0000313" key="2">
    <source>
        <dbReference type="Proteomes" id="UP001341820"/>
    </source>
</evidence>
<accession>A0ABU6NPS9</accession>
<organism evidence="1 2">
    <name type="scientific">Shouchella miscanthi</name>
    <dbReference type="NCBI Taxonomy" id="2598861"/>
    <lineage>
        <taxon>Bacteria</taxon>
        <taxon>Bacillati</taxon>
        <taxon>Bacillota</taxon>
        <taxon>Bacilli</taxon>
        <taxon>Bacillales</taxon>
        <taxon>Bacillaceae</taxon>
        <taxon>Shouchella</taxon>
    </lineage>
</organism>
<dbReference type="RefSeq" id="WP_328238801.1">
    <property type="nucleotide sequence ID" value="NZ_JAROAS010000055.1"/>
</dbReference>
<dbReference type="Proteomes" id="UP001341820">
    <property type="component" value="Unassembled WGS sequence"/>
</dbReference>
<comment type="caution">
    <text evidence="1">The sequence shown here is derived from an EMBL/GenBank/DDBJ whole genome shotgun (WGS) entry which is preliminary data.</text>
</comment>
<protein>
    <recommendedName>
        <fullName evidence="3">DUF3887 domain-containing protein</fullName>
    </recommendedName>
</protein>
<proteinExistence type="predicted"/>
<sequence length="135" mass="15716">MKINEPTENNSFSFCILIFMASMSPVTSAQESWEKYPDNSDKTFMSADDFYEKVVDKEEYKEFSKAKLNVREKTSFKDVNSLLKKYNIPSSLEGDGFHPDRQFYLFISVSQDGKSEIDAIYDAENERLITHHENK</sequence>
<gene>
    <name evidence="1" type="ORF">P5F74_18840</name>
</gene>
<reference evidence="1 2" key="1">
    <citation type="submission" date="2023-03" db="EMBL/GenBank/DDBJ databases">
        <title>Bacillus Genome Sequencing.</title>
        <authorList>
            <person name="Dunlap C."/>
        </authorList>
    </citation>
    <scope>NUCLEOTIDE SEQUENCE [LARGE SCALE GENOMIC DNA]</scope>
    <source>
        <strain evidence="1 2">B-4107</strain>
    </source>
</reference>
<name>A0ABU6NPS9_9BACI</name>